<protein>
    <submittedName>
        <fullName evidence="1">Uncharacterized protein</fullName>
    </submittedName>
</protein>
<comment type="caution">
    <text evidence="1">The sequence shown here is derived from an EMBL/GenBank/DDBJ whole genome shotgun (WGS) entry which is preliminary data.</text>
</comment>
<dbReference type="OrthoDB" id="146468at2759"/>
<dbReference type="InterPro" id="IPR036875">
    <property type="entry name" value="Znf_CCHC_sf"/>
</dbReference>
<evidence type="ECO:0000313" key="2">
    <source>
        <dbReference type="Proteomes" id="UP000198211"/>
    </source>
</evidence>
<dbReference type="AlphaFoldDB" id="A0A225UR25"/>
<sequence>MESQKQRKRNKFVANKKQRTSCANCQGEGHWYSECTTNTGLALRPELLAKLQAIAAAVTIEATSFAVRRVEVGDAGFEQQGWASLSLCETANTDESADLWSGVNPALLKQSSVFLKPTFYKMKFKKCFIERYQM</sequence>
<dbReference type="Proteomes" id="UP000198211">
    <property type="component" value="Unassembled WGS sequence"/>
</dbReference>
<accession>A0A225UR25</accession>
<evidence type="ECO:0000313" key="1">
    <source>
        <dbReference type="EMBL" id="OWY95542.1"/>
    </source>
</evidence>
<dbReference type="Gene3D" id="4.10.60.10">
    <property type="entry name" value="Zinc finger, CCHC-type"/>
    <property type="match status" value="1"/>
</dbReference>
<reference evidence="2" key="1">
    <citation type="submission" date="2017-03" db="EMBL/GenBank/DDBJ databases">
        <title>Phytopthora megakarya and P. palmivora, two closely related causual agents of cacao black pod achieved similar genome size and gene model numbers by different mechanisms.</title>
        <authorList>
            <person name="Ali S."/>
            <person name="Shao J."/>
            <person name="Larry D.J."/>
            <person name="Kronmiller B."/>
            <person name="Shen D."/>
            <person name="Strem M.D."/>
            <person name="Melnick R.L."/>
            <person name="Guiltinan M.J."/>
            <person name="Tyler B.M."/>
            <person name="Meinhardt L.W."/>
            <person name="Bailey B.A."/>
        </authorList>
    </citation>
    <scope>NUCLEOTIDE SEQUENCE [LARGE SCALE GENOMIC DNA]</scope>
    <source>
        <strain evidence="2">zdho120</strain>
    </source>
</reference>
<name>A0A225UR25_9STRA</name>
<keyword evidence="2" id="KW-1185">Reference proteome</keyword>
<dbReference type="SUPFAM" id="SSF57756">
    <property type="entry name" value="Retrovirus zinc finger-like domains"/>
    <property type="match status" value="1"/>
</dbReference>
<dbReference type="GO" id="GO:0003676">
    <property type="term" value="F:nucleic acid binding"/>
    <property type="evidence" value="ECO:0007669"/>
    <property type="project" value="InterPro"/>
</dbReference>
<dbReference type="GO" id="GO:0008270">
    <property type="term" value="F:zinc ion binding"/>
    <property type="evidence" value="ECO:0007669"/>
    <property type="project" value="InterPro"/>
</dbReference>
<dbReference type="EMBL" id="NBNE01012808">
    <property type="protein sequence ID" value="OWY95542.1"/>
    <property type="molecule type" value="Genomic_DNA"/>
</dbReference>
<gene>
    <name evidence="1" type="ORF">PHMEG_00034427</name>
</gene>
<organism evidence="1 2">
    <name type="scientific">Phytophthora megakarya</name>
    <dbReference type="NCBI Taxonomy" id="4795"/>
    <lineage>
        <taxon>Eukaryota</taxon>
        <taxon>Sar</taxon>
        <taxon>Stramenopiles</taxon>
        <taxon>Oomycota</taxon>
        <taxon>Peronosporomycetes</taxon>
        <taxon>Peronosporales</taxon>
        <taxon>Peronosporaceae</taxon>
        <taxon>Phytophthora</taxon>
    </lineage>
</organism>
<proteinExistence type="predicted"/>